<protein>
    <recommendedName>
        <fullName evidence="3">Protein SCAI</fullName>
    </recommendedName>
</protein>
<dbReference type="RefSeq" id="XP_066917585.1">
    <property type="nucleotide sequence ID" value="XM_067061484.1"/>
</dbReference>
<evidence type="ECO:0008006" key="3">
    <source>
        <dbReference type="Google" id="ProtNLM"/>
    </source>
</evidence>
<keyword evidence="2" id="KW-1185">Reference proteome</keyword>
<dbReference type="EnsemblMetazoa" id="CLYHEMT008550.1">
    <property type="protein sequence ID" value="CLYHEMP008550.1"/>
    <property type="gene ID" value="CLYHEMG008550"/>
</dbReference>
<dbReference type="GeneID" id="136804952"/>
<proteinExistence type="predicted"/>
<dbReference type="AlphaFoldDB" id="A0A7M5WL16"/>
<accession>A0A7M5WL16</accession>
<dbReference type="Proteomes" id="UP000594262">
    <property type="component" value="Unplaced"/>
</dbReference>
<dbReference type="GO" id="GO:0006351">
    <property type="term" value="P:DNA-templated transcription"/>
    <property type="evidence" value="ECO:0007669"/>
    <property type="project" value="InterPro"/>
</dbReference>
<organism evidence="1 2">
    <name type="scientific">Clytia hemisphaerica</name>
    <dbReference type="NCBI Taxonomy" id="252671"/>
    <lineage>
        <taxon>Eukaryota</taxon>
        <taxon>Metazoa</taxon>
        <taxon>Cnidaria</taxon>
        <taxon>Hydrozoa</taxon>
        <taxon>Hydroidolina</taxon>
        <taxon>Leptothecata</taxon>
        <taxon>Obeliida</taxon>
        <taxon>Clytiidae</taxon>
        <taxon>Clytia</taxon>
    </lineage>
</organism>
<dbReference type="InterPro" id="IPR022709">
    <property type="entry name" value="SCAI"/>
</dbReference>
<evidence type="ECO:0000313" key="1">
    <source>
        <dbReference type="EnsemblMetazoa" id="CLYHEMP008550.1"/>
    </source>
</evidence>
<dbReference type="PANTHER" id="PTHR21243">
    <property type="entry name" value="PROTEIN SCAI"/>
    <property type="match status" value="1"/>
</dbReference>
<reference evidence="1" key="1">
    <citation type="submission" date="2021-01" db="UniProtKB">
        <authorList>
            <consortium name="EnsemblMetazoa"/>
        </authorList>
    </citation>
    <scope>IDENTIFICATION</scope>
</reference>
<dbReference type="RefSeq" id="XP_066917584.1">
    <property type="nucleotide sequence ID" value="XM_067061483.1"/>
</dbReference>
<dbReference type="Pfam" id="PF12070">
    <property type="entry name" value="SCAI"/>
    <property type="match status" value="1"/>
</dbReference>
<evidence type="ECO:0000313" key="2">
    <source>
        <dbReference type="Proteomes" id="UP000594262"/>
    </source>
</evidence>
<name>A0A7M5WL16_9CNID</name>
<dbReference type="GO" id="GO:0003714">
    <property type="term" value="F:transcription corepressor activity"/>
    <property type="evidence" value="ECO:0007669"/>
    <property type="project" value="InterPro"/>
</dbReference>
<sequence>MAQNSNSKANSNSNSPSNSLAVCEEFNRLVSRSNELFIGLRDLPRFGVKQWQSQFVKTFDVYTKLWKFQQDKRFILEEHVGLKRHQIGEIASKVGQLYYHYYLHTSDVKYLFESLQFYSAINNRGYFSQQTGQEFDPHIAVKNLRYLARFLVVSFLVRDYFLINEVIVKLQDQAHDLLVLQTQDEERSTEDWSAVVKEARSFLACENFFSVLANAKPLKTLQFRIKKEDAWECSKDQNLLLQAAIVIGGCERQAKFSELTIDMYRMLLLLEYDIATQKASTESGVAMKNPSKFLLYKPSFQQLYAYFAAVFRDLQENRVMMLYISGDAIENKTLSSLGEVYSCGVATQGAAMPAPFKSKPKQNSFLLYPEDLIPFTRKPLFLIVDSSNSQLFATVPHMFGQPLMILMAPPDIPEHNRKRGSLFTLFLMEPLLALCQLCQLTQTTEDGWKHCKALMKKIHTQAIDGLARQSTISGTCLVRFLGDSILRNIIGNFVITWFVLRMLKVIDHLPTCIPTLPTEIVESKVSLRYILDIAETLNVRSLFHEITELAPLQ</sequence>